<sequence length="328" mass="36656">MEHFSIKTVVTCVLAATLLQACTLTVSTERPVVSEQAWSHRPTDDSGLAKVHFVDALADSHEVSVSKLPMVVHLDGKPIDAAAFIEQHLAKELQARKAGVTFTSDTKDQFILHDLEIISHRVSSFSPMVTLSMAQANLTVSGQSRRLVSFVKRAKVPVWSMDEINEPAYNEPLELVIKELAAKVNQNYHNRSLPDAEVEDLIEKIRAFNSGDGSIYLTMYELAFSNNKLAKPFMVEMTSHPAEYIRLAAISGLGILRAEDQFDHLVNLYQNSDIWQDRAMALKAIGDLGTEKSNAFLLKQRDRWQNVTSNEGIWNSRILSLYLDDSGN</sequence>
<dbReference type="EMBL" id="CP098023">
    <property type="protein sequence ID" value="WKD48182.1"/>
    <property type="molecule type" value="Genomic_DNA"/>
</dbReference>
<accession>A0ABY9E753</accession>
<dbReference type="InterPro" id="IPR011989">
    <property type="entry name" value="ARM-like"/>
</dbReference>
<dbReference type="RefSeq" id="WP_301413832.1">
    <property type="nucleotide sequence ID" value="NZ_CP098023.1"/>
</dbReference>
<keyword evidence="2" id="KW-1185">Reference proteome</keyword>
<dbReference type="InterPro" id="IPR016024">
    <property type="entry name" value="ARM-type_fold"/>
</dbReference>
<dbReference type="PROSITE" id="PS51257">
    <property type="entry name" value="PROKAR_LIPOPROTEIN"/>
    <property type="match status" value="1"/>
</dbReference>
<protein>
    <submittedName>
        <fullName evidence="1">HEAT repeat domain-containing protein</fullName>
    </submittedName>
</protein>
<evidence type="ECO:0000313" key="1">
    <source>
        <dbReference type="EMBL" id="WKD48182.1"/>
    </source>
</evidence>
<dbReference type="Gene3D" id="1.25.10.10">
    <property type="entry name" value="Leucine-rich Repeat Variant"/>
    <property type="match status" value="1"/>
</dbReference>
<reference evidence="1 2" key="1">
    <citation type="submission" date="2022-05" db="EMBL/GenBank/DDBJ databases">
        <title>Microbulbifer sp. nov., isolated from sponge.</title>
        <authorList>
            <person name="Gao L."/>
        </authorList>
    </citation>
    <scope>NUCLEOTIDE SEQUENCE [LARGE SCALE GENOMIC DNA]</scope>
    <source>
        <strain evidence="1 2">MI-G</strain>
    </source>
</reference>
<name>A0ABY9E753_9GAMM</name>
<organism evidence="1 2">
    <name type="scientific">Microbulbifer spongiae</name>
    <dbReference type="NCBI Taxonomy" id="2944933"/>
    <lineage>
        <taxon>Bacteria</taxon>
        <taxon>Pseudomonadati</taxon>
        <taxon>Pseudomonadota</taxon>
        <taxon>Gammaproteobacteria</taxon>
        <taxon>Cellvibrionales</taxon>
        <taxon>Microbulbiferaceae</taxon>
        <taxon>Microbulbifer</taxon>
    </lineage>
</organism>
<dbReference type="Proteomes" id="UP001321520">
    <property type="component" value="Chromosome"/>
</dbReference>
<dbReference type="SUPFAM" id="SSF48371">
    <property type="entry name" value="ARM repeat"/>
    <property type="match status" value="1"/>
</dbReference>
<evidence type="ECO:0000313" key="2">
    <source>
        <dbReference type="Proteomes" id="UP001321520"/>
    </source>
</evidence>
<gene>
    <name evidence="1" type="ORF">M8T91_09500</name>
</gene>
<proteinExistence type="predicted"/>